<evidence type="ECO:0000256" key="9">
    <source>
        <dbReference type="ARBA" id="ARBA00022840"/>
    </source>
</evidence>
<keyword evidence="5" id="KW-0808">Transferase</keyword>
<dbReference type="InterPro" id="IPR001650">
    <property type="entry name" value="Helicase_C-like"/>
</dbReference>
<evidence type="ECO:0000256" key="1">
    <source>
        <dbReference type="ARBA" id="ARBA00004150"/>
    </source>
</evidence>
<evidence type="ECO:0000256" key="8">
    <source>
        <dbReference type="ARBA" id="ARBA00022806"/>
    </source>
</evidence>
<dbReference type="Gene3D" id="1.25.40.70">
    <property type="entry name" value="Phosphatidylinositol 3-kinase, accessory domain (PIK)"/>
    <property type="match status" value="1"/>
</dbReference>
<dbReference type="InterPro" id="IPR006935">
    <property type="entry name" value="Helicase/UvrB_N"/>
</dbReference>
<dbReference type="InterPro" id="IPR002420">
    <property type="entry name" value="PI3K-type_C2_dom"/>
</dbReference>
<reference evidence="20 21" key="1">
    <citation type="submission" date="2017-05" db="EMBL/GenBank/DDBJ databases">
        <title>The Genome Sequence of Candida krusei Ckrusei653.</title>
        <authorList>
            <person name="Cuomo C."/>
            <person name="Forche A."/>
            <person name="Young S."/>
            <person name="Abouelleil A."/>
            <person name="Cao P."/>
            <person name="Chapman S."/>
            <person name="Cusick C."/>
            <person name="Shea T."/>
            <person name="Nusbaum C."/>
            <person name="Birren B."/>
        </authorList>
    </citation>
    <scope>NUCLEOTIDE SEQUENCE [LARGE SCALE GENOMIC DNA]</scope>
    <source>
        <strain evidence="20 21">Ckrusei653</strain>
    </source>
</reference>
<dbReference type="Pfam" id="PF00454">
    <property type="entry name" value="PI3_PI4_kinase"/>
    <property type="match status" value="1"/>
</dbReference>
<dbReference type="SUPFAM" id="SSF52540">
    <property type="entry name" value="P-loop containing nucleoside triphosphate hydrolases"/>
    <property type="match status" value="1"/>
</dbReference>
<evidence type="ECO:0000256" key="13">
    <source>
        <dbReference type="ARBA" id="ARBA00061999"/>
    </source>
</evidence>
<dbReference type="GO" id="GO:0034271">
    <property type="term" value="C:phosphatidylinositol 3-kinase complex, class III, type I"/>
    <property type="evidence" value="ECO:0007669"/>
    <property type="project" value="TreeGrafter"/>
</dbReference>
<evidence type="ECO:0000256" key="14">
    <source>
        <dbReference type="ARBA" id="ARBA00077947"/>
    </source>
</evidence>
<comment type="caution">
    <text evidence="20">The sequence shown here is derived from an EMBL/GenBank/DDBJ whole genome shotgun (WGS) entry which is preliminary data.</text>
</comment>
<dbReference type="GO" id="GO:0006897">
    <property type="term" value="P:endocytosis"/>
    <property type="evidence" value="ECO:0007669"/>
    <property type="project" value="TreeGrafter"/>
</dbReference>
<comment type="catalytic activity">
    <reaction evidence="10">
        <text>a 1,2-diacyl-sn-glycero-3-phospho-(1D-myo-inositol) + ATP = a 1,2-diacyl-sn-glycero-3-phospho-(1D-myo-inositol-3-phosphate) + ADP + H(+)</text>
        <dbReference type="Rhea" id="RHEA:12709"/>
        <dbReference type="ChEBI" id="CHEBI:15378"/>
        <dbReference type="ChEBI" id="CHEBI:30616"/>
        <dbReference type="ChEBI" id="CHEBI:57880"/>
        <dbReference type="ChEBI" id="CHEBI:58088"/>
        <dbReference type="ChEBI" id="CHEBI:456216"/>
        <dbReference type="EC" id="2.7.1.137"/>
    </reaction>
    <physiologicalReaction direction="left-to-right" evidence="10">
        <dbReference type="Rhea" id="RHEA:12710"/>
    </physiologicalReaction>
</comment>
<dbReference type="GO" id="GO:0016787">
    <property type="term" value="F:hydrolase activity"/>
    <property type="evidence" value="ECO:0007669"/>
    <property type="project" value="InterPro"/>
</dbReference>
<evidence type="ECO:0000256" key="10">
    <source>
        <dbReference type="ARBA" id="ARBA00023985"/>
    </source>
</evidence>
<dbReference type="InterPro" id="IPR035892">
    <property type="entry name" value="C2_domain_sf"/>
</dbReference>
<dbReference type="PROSITE" id="PS00916">
    <property type="entry name" value="PI3_4_KINASE_2"/>
    <property type="match status" value="1"/>
</dbReference>
<dbReference type="InterPro" id="IPR001263">
    <property type="entry name" value="PI3K_accessory_dom"/>
</dbReference>
<comment type="function">
    <text evidence="12">Multifunctional phosphatidylinositol 3-kinase involved in acidification of vacuoles, pH-dependent cell growth, and autophagocytosis. Plays an important role in protein transport and virulence. Component of the autophagy-specific VPS34 PI3-kinase complex I essential to recruit the ATG8-phosphatidylinositol conjugate and the ATG12-ATG5 conjugate to the pre-autophagosomal structure. Also involved in endosome-to-Golgi retrograde transport as part of the VPS34 PI3-kinase complex II. This second complex is required for the endosome-to-Golgi retrieval of PEP1 and KEX2, and the recruitment of VPS5 and VPS7, two components of the retromer complex, to endosomal membranes (probably through the synthesis of a specific pool of phosphatidylinositol 3-phosphate recruiting the retromer to the endosomes). Finally, it might also be involved in ethanol tolerance and cell wall integrity.</text>
</comment>
<name>A0A1Z8JM23_PICKU</name>
<evidence type="ECO:0000259" key="15">
    <source>
        <dbReference type="PROSITE" id="PS50290"/>
    </source>
</evidence>
<dbReference type="PROSITE" id="PS51192">
    <property type="entry name" value="HELICASE_ATP_BIND_1"/>
    <property type="match status" value="1"/>
</dbReference>
<evidence type="ECO:0000259" key="19">
    <source>
        <dbReference type="PROSITE" id="PS51547"/>
    </source>
</evidence>
<dbReference type="Proteomes" id="UP000195871">
    <property type="component" value="Unassembled WGS sequence"/>
</dbReference>
<dbReference type="InterPro" id="IPR057756">
    <property type="entry name" value="PI3-kinase_type3/VPS34_cat"/>
</dbReference>
<dbReference type="Gene3D" id="1.10.1070.11">
    <property type="entry name" value="Phosphatidylinositol 3-/4-kinase, catalytic domain"/>
    <property type="match status" value="1"/>
</dbReference>
<evidence type="ECO:0000256" key="12">
    <source>
        <dbReference type="ARBA" id="ARBA00059175"/>
    </source>
</evidence>
<dbReference type="VEuPathDB" id="FungiDB:C5L36_0B05070"/>
<dbReference type="GO" id="GO:0010008">
    <property type="term" value="C:endosome membrane"/>
    <property type="evidence" value="ECO:0007669"/>
    <property type="project" value="UniProtKB-SubCell"/>
</dbReference>
<keyword evidence="9" id="KW-0067">ATP-binding</keyword>
<dbReference type="InterPro" id="IPR015433">
    <property type="entry name" value="PI3/4_kinase"/>
</dbReference>
<dbReference type="InterPro" id="IPR042236">
    <property type="entry name" value="PI3K_accessory_sf"/>
</dbReference>
<dbReference type="VEuPathDB" id="FungiDB:C5L36_0B05060"/>
<dbReference type="Pfam" id="PF00271">
    <property type="entry name" value="Helicase_C"/>
    <property type="match status" value="1"/>
</dbReference>
<dbReference type="PROSITE" id="PS51547">
    <property type="entry name" value="C2_PI3K"/>
    <property type="match status" value="1"/>
</dbReference>
<protein>
    <recommendedName>
        <fullName evidence="11">Phosphatidylinositol 3-kinase VPS34</fullName>
        <ecNumber evidence="4">2.7.1.137</ecNumber>
    </recommendedName>
    <alternativeName>
        <fullName evidence="14">Vacuolar protein sorting-associated protein 34</fullName>
    </alternativeName>
</protein>
<dbReference type="FunFam" id="1.10.1070.11:FF:000002">
    <property type="entry name" value="Phosphatidylinositol 3-kinase catalytic subunit type 3"/>
    <property type="match status" value="1"/>
</dbReference>
<dbReference type="SUPFAM" id="SSF56112">
    <property type="entry name" value="Protein kinase-like (PK-like)"/>
    <property type="match status" value="1"/>
</dbReference>
<dbReference type="PANTHER" id="PTHR10048:SF7">
    <property type="entry name" value="PHOSPHATIDYLINOSITOL 3-KINASE CATALYTIC SUBUNIT TYPE 3"/>
    <property type="match status" value="1"/>
</dbReference>
<dbReference type="GO" id="GO:0016303">
    <property type="term" value="F:1-phosphatidylinositol-3-kinase activity"/>
    <property type="evidence" value="ECO:0007669"/>
    <property type="project" value="UniProtKB-EC"/>
</dbReference>
<dbReference type="Pfam" id="PF00613">
    <property type="entry name" value="PI3Ka"/>
    <property type="match status" value="1"/>
</dbReference>
<dbReference type="PROSITE" id="PS51194">
    <property type="entry name" value="HELICASE_CTER"/>
    <property type="match status" value="1"/>
</dbReference>
<dbReference type="SMART" id="SM00490">
    <property type="entry name" value="HELICc"/>
    <property type="match status" value="1"/>
</dbReference>
<keyword evidence="7" id="KW-0418">Kinase</keyword>
<evidence type="ECO:0000256" key="5">
    <source>
        <dbReference type="ARBA" id="ARBA00022679"/>
    </source>
</evidence>
<evidence type="ECO:0000256" key="3">
    <source>
        <dbReference type="ARBA" id="ARBA00006209"/>
    </source>
</evidence>
<feature type="domain" description="PIK helical" evidence="18">
    <location>
        <begin position="1103"/>
        <end position="1401"/>
    </location>
</feature>
<dbReference type="InterPro" id="IPR014001">
    <property type="entry name" value="Helicase_ATP-bd"/>
</dbReference>
<dbReference type="GO" id="GO:0000045">
    <property type="term" value="P:autophagosome assembly"/>
    <property type="evidence" value="ECO:0007669"/>
    <property type="project" value="TreeGrafter"/>
</dbReference>
<dbReference type="CDD" id="cd18799">
    <property type="entry name" value="SF2_C_EcoAI-like"/>
    <property type="match status" value="1"/>
</dbReference>
<evidence type="ECO:0000259" key="16">
    <source>
        <dbReference type="PROSITE" id="PS51192"/>
    </source>
</evidence>
<comment type="subcellular location">
    <subcellularLocation>
        <location evidence="2">Endosome membrane</location>
        <topology evidence="2">Peripheral membrane protein</topology>
    </subcellularLocation>
    <subcellularLocation>
        <location evidence="1">Golgi apparatus</location>
        <location evidence="1">trans-Golgi network membrane</location>
        <topology evidence="1">Peripheral membrane protein</topology>
    </subcellularLocation>
</comment>
<dbReference type="Pfam" id="PF04851">
    <property type="entry name" value="ResIII"/>
    <property type="match status" value="1"/>
</dbReference>
<evidence type="ECO:0000256" key="7">
    <source>
        <dbReference type="ARBA" id="ARBA00022777"/>
    </source>
</evidence>
<dbReference type="SMART" id="SM00145">
    <property type="entry name" value="PI3Ka"/>
    <property type="match status" value="1"/>
</dbReference>
<dbReference type="EMBL" id="NHMM01000005">
    <property type="protein sequence ID" value="OUT21482.1"/>
    <property type="molecule type" value="Genomic_DNA"/>
</dbReference>
<dbReference type="FunFam" id="3.30.1010.10:FF:000002">
    <property type="entry name" value="Phosphatidylinositol 3-kinase catalytic subunit type 3"/>
    <property type="match status" value="1"/>
</dbReference>
<evidence type="ECO:0000259" key="18">
    <source>
        <dbReference type="PROSITE" id="PS51545"/>
    </source>
</evidence>
<keyword evidence="8" id="KW-0347">Helicase</keyword>
<dbReference type="CDD" id="cd00896">
    <property type="entry name" value="PI3Kc_III"/>
    <property type="match status" value="1"/>
</dbReference>
<dbReference type="SMART" id="SM00487">
    <property type="entry name" value="DEXDc"/>
    <property type="match status" value="1"/>
</dbReference>
<feature type="domain" description="PI3K/PI4K catalytic" evidence="15">
    <location>
        <begin position="1524"/>
        <end position="1798"/>
    </location>
</feature>
<evidence type="ECO:0000259" key="17">
    <source>
        <dbReference type="PROSITE" id="PS51194"/>
    </source>
</evidence>
<dbReference type="GO" id="GO:0048015">
    <property type="term" value="P:phosphatidylinositol-mediated signaling"/>
    <property type="evidence" value="ECO:0007669"/>
    <property type="project" value="TreeGrafter"/>
</dbReference>
<evidence type="ECO:0000313" key="21">
    <source>
        <dbReference type="Proteomes" id="UP000195871"/>
    </source>
</evidence>
<dbReference type="PROSITE" id="PS51545">
    <property type="entry name" value="PIK_HELICAL"/>
    <property type="match status" value="1"/>
</dbReference>
<dbReference type="PANTHER" id="PTHR10048">
    <property type="entry name" value="PHOSPHATIDYLINOSITOL KINASE"/>
    <property type="match status" value="1"/>
</dbReference>
<proteinExistence type="inferred from homology"/>
<dbReference type="GO" id="GO:0005794">
    <property type="term" value="C:Golgi apparatus"/>
    <property type="evidence" value="ECO:0007669"/>
    <property type="project" value="UniProtKB-SubCell"/>
</dbReference>
<dbReference type="Gene3D" id="2.60.40.150">
    <property type="entry name" value="C2 domain"/>
    <property type="match status" value="1"/>
</dbReference>
<dbReference type="EC" id="2.7.1.137" evidence="4"/>
<dbReference type="InterPro" id="IPR000403">
    <property type="entry name" value="PI3/4_kinase_cat_dom"/>
</dbReference>
<dbReference type="InterPro" id="IPR027417">
    <property type="entry name" value="P-loop_NTPase"/>
</dbReference>
<dbReference type="SUPFAM" id="SSF49562">
    <property type="entry name" value="C2 domain (Calcium/lipid-binding domain, CaLB)"/>
    <property type="match status" value="1"/>
</dbReference>
<accession>A0A1Z8JM23</accession>
<evidence type="ECO:0000256" key="4">
    <source>
        <dbReference type="ARBA" id="ARBA00012073"/>
    </source>
</evidence>
<dbReference type="Gene3D" id="3.40.50.300">
    <property type="entry name" value="P-loop containing nucleotide triphosphate hydrolases"/>
    <property type="match status" value="2"/>
</dbReference>
<sequence>MLLHLIRRRCTNSAFLSFRIQKRYAKIEFAFSGVDFNNGQKLRSFSTGAVTKSYHEGTENFESYKDLEKDIDLNNSIALRSYQKECIDTICKTLSNGASKIAVSIATGGGKTVIFCKTIPTLLKIRRYDGDISNGILVLVHRRELAKQTIDTILRMNIVDKDRVFLDMGTSALDPKIFLDNRPFIVVGSVPTLARNDCKRLACYNKSKFKAVIVDECHHAVSKSYLDIFNTMNCSKELHGKPSDHKDGEIGPFLLGFTATLARADKQPLKKAFDEIVFQKGILSLIEENHLCDLEWLRVEIGLNLSKVEVQGGDFNTASLAQHVNTDEVNSIVLKSYIQMKTRFPDNMNSLLAFCVNVKHMQDLSLLFQANGINAQYVSGETKISERDAIIHDFKRGKVPVLFNCGVFTEGTDIPNIDSIFLVRPTKSKPLLIQMIGRGLRLHEGKKKLLVTDFVDNKSLGLTITSTLGGKSEILSLLGGTTGTGFNHRNEMLGGDVDYIKFARFSGKELFDENPDKQNPAYVLMQKMRLLNSKSSLGNWIQVKFNTWATPCGYKSYLKIESDQNGKYKAHYCFSKLGFKDSIRLISTTIAEDPNFTDVIDSVKEYVVKHEFINDEMKAISLRESHMKHASITKSQRNFIANTVMDIVEKSQSYAMDMDKFKKVFNEKVESMSRLEASDFIFGFTVGRKQSAMIWIKQNFLRNKNQRALITKETVLQEKQALMDGGWTYQMTGQSSTVVNFALSKDFDEPVRVKLHLLKGVLSSALLEKHHGTLSYHSKHKSYTDVLVKEKLKLLHSETELVVQIHVESGVGKQLCIPVTGGLRGHEEKSICHKVVKEGETTYIDDQLLVFETIDRELLQSDSEISVSSSYFQKQTSLDSQKSPFDEQWIELPIEYSKLPPEATLSFNIFSFNIQNGQRSIFYCGRLPLFESNFTLKSGVCEVTLSDPYPEEELNKRSDQAAANSIPRFRDNKPDWLAKLTASKLEEREEKLSRLDSGFVQKQKLIVELPYTDIPIVFSDIKYVPLNIPTHESSTSVVNYDPTFNRITYSNIGVDDLTKDEHKEYIHRNELFDPDMIRGELMEDPIEKKFRRLERMQHLSPLDKELKPTLRMRETLSKVMKKQFFQKMSAKERNIVWRYRWFILNSIIVGNPGQSNAVINFIKCVDWNNTIEVSEFKKILKSLQESKKLKLNTLGRTYESPIDVLIEKTQIIDCLELLSGNYRTPIVREMAVRRLQNANDTELAMFMVQLVQSIKNEMLVGDSEHAVSDANFGAPRMMPIAEEEMNRVEEEDNYLKITRNAGQNSGYTMGSSDYQFIEYDPVSHSDTSIVEFIDSILFKKNQKQENERSIKIKSKFINFLVERSINNSTLTNYFYWCLKVELEEERLRNKSHLPGDADTSTSSGRNGNSAFSNIYELTMKKFVISLFQSRQGKEKLYQLRRQIELVSKLHQMTLKIKIEHKKETTPRKLELLKEMLAEKHKKTIFGSAYDNRNSFIEESKYETMVDFPKLPLPLDPAIIVNGVYPEDSAVFKSSLNPLKITFKTTTGRKYPIMYKIGDDLRQDQFVTQVITLMENILENENMDLKLNPYKILATGQEEGFIQFIPNNSLSHILAKYNNSILQYLQTFNPDPTAHLGIVPQVMDNYVRSCAGYCVVTYILGVGDRHLENLLLTKDGHFFHADFGYILGQDPKPFPPLMKLPIQIVDGMGGYDDINYKTFCQYCFITYITLRKNASLILNLVQLMINTSIPALRTGIENSESEKMELLWKVEEKFMLDMDDESAVLHFQNLIDSSVNAVLPVVIDRLHNLAQYWRS</sequence>
<dbReference type="SUPFAM" id="SSF48371">
    <property type="entry name" value="ARM repeat"/>
    <property type="match status" value="1"/>
</dbReference>
<dbReference type="InterPro" id="IPR036940">
    <property type="entry name" value="PI3/4_kinase_cat_sf"/>
</dbReference>
<dbReference type="InterPro" id="IPR018936">
    <property type="entry name" value="PI3/4_kinase_CS"/>
</dbReference>
<dbReference type="GO" id="GO:0005524">
    <property type="term" value="F:ATP binding"/>
    <property type="evidence" value="ECO:0007669"/>
    <property type="project" value="UniProtKB-KW"/>
</dbReference>
<dbReference type="GO" id="GO:0005777">
    <property type="term" value="C:peroxisome"/>
    <property type="evidence" value="ECO:0007669"/>
    <property type="project" value="TreeGrafter"/>
</dbReference>
<gene>
    <name evidence="20" type="ORF">CAS74_003601</name>
</gene>
<dbReference type="GO" id="GO:0003677">
    <property type="term" value="F:DNA binding"/>
    <property type="evidence" value="ECO:0007669"/>
    <property type="project" value="InterPro"/>
</dbReference>
<evidence type="ECO:0000313" key="20">
    <source>
        <dbReference type="EMBL" id="OUT21482.1"/>
    </source>
</evidence>
<dbReference type="InterPro" id="IPR011009">
    <property type="entry name" value="Kinase-like_dom_sf"/>
</dbReference>
<keyword evidence="6" id="KW-0547">Nucleotide-binding</keyword>
<comment type="similarity">
    <text evidence="3">Belongs to the PI3/PI4-kinase family. Type III PI4K subfamily.</text>
</comment>
<feature type="domain" description="C2 PI3K-type" evidence="19">
    <location>
        <begin position="784"/>
        <end position="989"/>
    </location>
</feature>
<dbReference type="PROSITE" id="PS50290">
    <property type="entry name" value="PI3_4_KINASE_3"/>
    <property type="match status" value="1"/>
</dbReference>
<dbReference type="GO" id="GO:0004386">
    <property type="term" value="F:helicase activity"/>
    <property type="evidence" value="ECO:0007669"/>
    <property type="project" value="UniProtKB-KW"/>
</dbReference>
<comment type="subunit">
    <text evidence="13">Component of the autophagy-specific VPS34 PI3-kinase complex I composed of at least VPS15, VPS30, VPS34, and of the VPS34 PI3-kinase complex II composed of VPS15, VPS30, VPS34 and VPS38. Interacts with VMNA7.</text>
</comment>
<evidence type="ECO:0000256" key="11">
    <source>
        <dbReference type="ARBA" id="ARBA00041128"/>
    </source>
</evidence>
<dbReference type="SMART" id="SM00146">
    <property type="entry name" value="PI3Kc"/>
    <property type="match status" value="1"/>
</dbReference>
<dbReference type="GO" id="GO:0000407">
    <property type="term" value="C:phagophore assembly site"/>
    <property type="evidence" value="ECO:0007669"/>
    <property type="project" value="TreeGrafter"/>
</dbReference>
<dbReference type="InterPro" id="IPR016024">
    <property type="entry name" value="ARM-type_fold"/>
</dbReference>
<dbReference type="GO" id="GO:0034272">
    <property type="term" value="C:phosphatidylinositol 3-kinase complex, class III, type II"/>
    <property type="evidence" value="ECO:0007669"/>
    <property type="project" value="TreeGrafter"/>
</dbReference>
<evidence type="ECO:0000256" key="2">
    <source>
        <dbReference type="ARBA" id="ARBA00004481"/>
    </source>
</evidence>
<dbReference type="Gene3D" id="3.30.1010.10">
    <property type="entry name" value="Phosphatidylinositol 3-kinase Catalytic Subunit, Chain A, domain 4"/>
    <property type="match status" value="1"/>
</dbReference>
<feature type="domain" description="Helicase C-terminal" evidence="17">
    <location>
        <begin position="332"/>
        <end position="492"/>
    </location>
</feature>
<keyword evidence="8" id="KW-0378">Hydrolase</keyword>
<evidence type="ECO:0000256" key="6">
    <source>
        <dbReference type="ARBA" id="ARBA00022741"/>
    </source>
</evidence>
<organism evidence="20 21">
    <name type="scientific">Pichia kudriavzevii</name>
    <name type="common">Yeast</name>
    <name type="synonym">Issatchenkia orientalis</name>
    <dbReference type="NCBI Taxonomy" id="4909"/>
    <lineage>
        <taxon>Eukaryota</taxon>
        <taxon>Fungi</taxon>
        <taxon>Dikarya</taxon>
        <taxon>Ascomycota</taxon>
        <taxon>Saccharomycotina</taxon>
        <taxon>Pichiomycetes</taxon>
        <taxon>Pichiales</taxon>
        <taxon>Pichiaceae</taxon>
        <taxon>Pichia</taxon>
    </lineage>
</organism>
<dbReference type="Pfam" id="PF00792">
    <property type="entry name" value="PI3K_C2"/>
    <property type="match status" value="1"/>
</dbReference>
<feature type="domain" description="Helicase ATP-binding" evidence="16">
    <location>
        <begin position="92"/>
        <end position="279"/>
    </location>
</feature>